<protein>
    <submittedName>
        <fullName evidence="1">Uncharacterized protein</fullName>
    </submittedName>
</protein>
<accession>A0A4Z0F7E2</accession>
<evidence type="ECO:0000313" key="2">
    <source>
        <dbReference type="Proteomes" id="UP000297890"/>
    </source>
</evidence>
<dbReference type="AlphaFoldDB" id="A0A4Z0F7E2"/>
<organism evidence="1 2">
    <name type="scientific">Candidatus Macondimonas diazotrophica</name>
    <dbReference type="NCBI Taxonomy" id="2305248"/>
    <lineage>
        <taxon>Bacteria</taxon>
        <taxon>Pseudomonadati</taxon>
        <taxon>Pseudomonadota</taxon>
        <taxon>Gammaproteobacteria</taxon>
        <taxon>Chromatiales</taxon>
        <taxon>Ectothiorhodospiraceae</taxon>
        <taxon>Candidatus Macondimonas</taxon>
    </lineage>
</organism>
<gene>
    <name evidence="1" type="ORF">E4680_11595</name>
</gene>
<dbReference type="EMBL" id="SRIO01000018">
    <property type="protein sequence ID" value="TFZ81619.1"/>
    <property type="molecule type" value="Genomic_DNA"/>
</dbReference>
<dbReference type="RefSeq" id="WP_135282584.1">
    <property type="nucleotide sequence ID" value="NZ_SRIO01000018.1"/>
</dbReference>
<name>A0A4Z0F7E2_9GAMM</name>
<reference evidence="1 2" key="1">
    <citation type="journal article" date="2019" name="ISME J.">
        <title>Candidatus Macondimonas diazotrophica, a novel gammaproteobacterial genus dominating crude-oil-contaminated coastal sediments.</title>
        <authorList>
            <person name="Karthikeyan S."/>
            <person name="Konstantinidis K."/>
        </authorList>
    </citation>
    <scope>NUCLEOTIDE SEQUENCE [LARGE SCALE GENOMIC DNA]</scope>
    <source>
        <strain evidence="1 2">KTK01</strain>
    </source>
</reference>
<comment type="caution">
    <text evidence="1">The sequence shown here is derived from an EMBL/GenBank/DDBJ whole genome shotgun (WGS) entry which is preliminary data.</text>
</comment>
<keyword evidence="2" id="KW-1185">Reference proteome</keyword>
<dbReference type="Proteomes" id="UP000297890">
    <property type="component" value="Unassembled WGS sequence"/>
</dbReference>
<evidence type="ECO:0000313" key="1">
    <source>
        <dbReference type="EMBL" id="TFZ81619.1"/>
    </source>
</evidence>
<sequence length="87" mass="9653">MLAPLATILLAAQMSYQASFTSSRVLSDIDLHISDSRRGSAIYIGDCNGYGNRERIMIRLVDTSAEADITGYIVERRERADYVFCTG</sequence>
<proteinExistence type="predicted"/>